<dbReference type="EMBL" id="MN739920">
    <property type="protein sequence ID" value="QHT77606.1"/>
    <property type="molecule type" value="Genomic_DNA"/>
</dbReference>
<proteinExistence type="predicted"/>
<sequence length="93" mass="10924">MQSNSHAIEIGFSNHLIAQLNNTPYIPLYFTQEQRYTYRDMVAPSNDEFVDLLDIVERGKYNRYVKDNLVHPTKKQSIFEVISSMLKVLIDEE</sequence>
<name>A0A6C0HBM0_9ZZZZ</name>
<reference evidence="1" key="1">
    <citation type="journal article" date="2020" name="Nature">
        <title>Giant virus diversity and host interactions through global metagenomics.</title>
        <authorList>
            <person name="Schulz F."/>
            <person name="Roux S."/>
            <person name="Paez-Espino D."/>
            <person name="Jungbluth S."/>
            <person name="Walsh D.A."/>
            <person name="Denef V.J."/>
            <person name="McMahon K.D."/>
            <person name="Konstantinidis K.T."/>
            <person name="Eloe-Fadrosh E.A."/>
            <person name="Kyrpides N.C."/>
            <person name="Woyke T."/>
        </authorList>
    </citation>
    <scope>NUCLEOTIDE SEQUENCE</scope>
    <source>
        <strain evidence="1">GVMAG-M-3300023179-90</strain>
    </source>
</reference>
<organism evidence="1">
    <name type="scientific">viral metagenome</name>
    <dbReference type="NCBI Taxonomy" id="1070528"/>
    <lineage>
        <taxon>unclassified sequences</taxon>
        <taxon>metagenomes</taxon>
        <taxon>organismal metagenomes</taxon>
    </lineage>
</organism>
<dbReference type="AlphaFoldDB" id="A0A6C0HBM0"/>
<evidence type="ECO:0000313" key="1">
    <source>
        <dbReference type="EMBL" id="QHT77606.1"/>
    </source>
</evidence>
<accession>A0A6C0HBM0</accession>
<protein>
    <submittedName>
        <fullName evidence="1">Uncharacterized protein</fullName>
    </submittedName>
</protein>